<evidence type="ECO:0000256" key="6">
    <source>
        <dbReference type="ARBA" id="ARBA00022801"/>
    </source>
</evidence>
<name>A0A3L6RT03_PANMI</name>
<dbReference type="PANTHER" id="PTHR13832">
    <property type="entry name" value="PROTEIN PHOSPHATASE 2C"/>
    <property type="match status" value="1"/>
</dbReference>
<evidence type="ECO:0000256" key="10">
    <source>
        <dbReference type="ARBA" id="ARBA00047761"/>
    </source>
</evidence>
<evidence type="ECO:0000256" key="3">
    <source>
        <dbReference type="ARBA" id="ARBA00006702"/>
    </source>
</evidence>
<keyword evidence="7" id="KW-0460">Magnesium</keyword>
<dbReference type="AlphaFoldDB" id="A0A3L6RT03"/>
<dbReference type="SMART" id="SM00332">
    <property type="entry name" value="PP2Cc"/>
    <property type="match status" value="1"/>
</dbReference>
<evidence type="ECO:0000256" key="5">
    <source>
        <dbReference type="ARBA" id="ARBA00022723"/>
    </source>
</evidence>
<dbReference type="InterPro" id="IPR001932">
    <property type="entry name" value="PPM-type_phosphatase-like_dom"/>
</dbReference>
<dbReference type="Proteomes" id="UP000275267">
    <property type="component" value="Unassembled WGS sequence"/>
</dbReference>
<comment type="catalytic activity">
    <reaction evidence="10">
        <text>O-phospho-L-seryl-[protein] + H2O = L-seryl-[protein] + phosphate</text>
        <dbReference type="Rhea" id="RHEA:20629"/>
        <dbReference type="Rhea" id="RHEA-COMP:9863"/>
        <dbReference type="Rhea" id="RHEA-COMP:11604"/>
        <dbReference type="ChEBI" id="CHEBI:15377"/>
        <dbReference type="ChEBI" id="CHEBI:29999"/>
        <dbReference type="ChEBI" id="CHEBI:43474"/>
        <dbReference type="ChEBI" id="CHEBI:83421"/>
        <dbReference type="EC" id="3.1.3.16"/>
    </reaction>
</comment>
<dbReference type="OrthoDB" id="10264738at2759"/>
<comment type="cofactor">
    <cofactor evidence="1">
        <name>Mn(2+)</name>
        <dbReference type="ChEBI" id="CHEBI:29035"/>
    </cofactor>
</comment>
<evidence type="ECO:0000256" key="13">
    <source>
        <dbReference type="SAM" id="MobiDB-lite"/>
    </source>
</evidence>
<evidence type="ECO:0000256" key="1">
    <source>
        <dbReference type="ARBA" id="ARBA00001936"/>
    </source>
</evidence>
<dbReference type="STRING" id="4540.A0A3L6RT03"/>
<keyword evidence="9" id="KW-0464">Manganese</keyword>
<dbReference type="EMBL" id="PQIB02000007">
    <property type="protein sequence ID" value="RLN08725.1"/>
    <property type="molecule type" value="Genomic_DNA"/>
</dbReference>
<accession>A0A3L6RT03</accession>
<evidence type="ECO:0000256" key="7">
    <source>
        <dbReference type="ARBA" id="ARBA00022842"/>
    </source>
</evidence>
<dbReference type="PANTHER" id="PTHR13832:SF285">
    <property type="entry name" value="PROTEIN PHOSPHATASE 2C 22-RELATED"/>
    <property type="match status" value="1"/>
</dbReference>
<sequence>MGASNSRDIRTEGGENVRIKYAAASMQGLGAKMEDAYAVAPDLDDTTSFFGVYDGHGGAEVALLCARLFHIELQVHPNYQSNLNNAIRSVFSRMDQVLRQSNTWRELVRPTDSRNWIQHVICPIVNPWYCTEETPYIPPQSTGSTASVAVTRGNQVIIGNVGDSHCVASRNGQAIQLSTGHKPYHQNERQRIQAAGGVLDIDNNVVIERGQLAGFSFLEGMLTSSRAIGDFVFKQNNNLPPEQQMVICNPDIHAMEITNDIDFLVMASRGIWLSMTYQDVVDFVREKLESGETDLRVICERLMRRAQPTIIDATVILIQFKHGAPDDAEGEEADDAEEGEEDIESDTSDDREIKSASSDEQQPFAPNG</sequence>
<protein>
    <recommendedName>
        <fullName evidence="4">protein-serine/threonine phosphatase</fullName>
        <ecNumber evidence="4">3.1.3.16</ecNumber>
    </recommendedName>
</protein>
<dbReference type="Gene3D" id="3.60.40.10">
    <property type="entry name" value="PPM-type phosphatase domain"/>
    <property type="match status" value="1"/>
</dbReference>
<evidence type="ECO:0000313" key="16">
    <source>
        <dbReference type="Proteomes" id="UP000275267"/>
    </source>
</evidence>
<feature type="domain" description="PPM-type phosphatase" evidence="14">
    <location>
        <begin position="20"/>
        <end position="320"/>
    </location>
</feature>
<dbReference type="PROSITE" id="PS51746">
    <property type="entry name" value="PPM_2"/>
    <property type="match status" value="1"/>
</dbReference>
<organism evidence="15 16">
    <name type="scientific">Panicum miliaceum</name>
    <name type="common">Proso millet</name>
    <name type="synonym">Broomcorn millet</name>
    <dbReference type="NCBI Taxonomy" id="4540"/>
    <lineage>
        <taxon>Eukaryota</taxon>
        <taxon>Viridiplantae</taxon>
        <taxon>Streptophyta</taxon>
        <taxon>Embryophyta</taxon>
        <taxon>Tracheophyta</taxon>
        <taxon>Spermatophyta</taxon>
        <taxon>Magnoliopsida</taxon>
        <taxon>Liliopsida</taxon>
        <taxon>Poales</taxon>
        <taxon>Poaceae</taxon>
        <taxon>PACMAD clade</taxon>
        <taxon>Panicoideae</taxon>
        <taxon>Panicodae</taxon>
        <taxon>Paniceae</taxon>
        <taxon>Panicinae</taxon>
        <taxon>Panicum</taxon>
        <taxon>Panicum sect. Panicum</taxon>
    </lineage>
</organism>
<gene>
    <name evidence="15" type="ORF">C2845_PM11G10700</name>
</gene>
<evidence type="ECO:0000256" key="4">
    <source>
        <dbReference type="ARBA" id="ARBA00013081"/>
    </source>
</evidence>
<evidence type="ECO:0000259" key="14">
    <source>
        <dbReference type="PROSITE" id="PS51746"/>
    </source>
</evidence>
<feature type="compositionally biased region" description="Acidic residues" evidence="13">
    <location>
        <begin position="326"/>
        <end position="347"/>
    </location>
</feature>
<proteinExistence type="inferred from homology"/>
<dbReference type="EC" id="3.1.3.16" evidence="4"/>
<feature type="region of interest" description="Disordered" evidence="13">
    <location>
        <begin position="323"/>
        <end position="368"/>
    </location>
</feature>
<keyword evidence="6 12" id="KW-0378">Hydrolase</keyword>
<dbReference type="Pfam" id="PF00481">
    <property type="entry name" value="PP2C"/>
    <property type="match status" value="2"/>
</dbReference>
<dbReference type="CDD" id="cd00143">
    <property type="entry name" value="PP2Cc"/>
    <property type="match status" value="1"/>
</dbReference>
<dbReference type="GO" id="GO:0004722">
    <property type="term" value="F:protein serine/threonine phosphatase activity"/>
    <property type="evidence" value="ECO:0007669"/>
    <property type="project" value="UniProtKB-EC"/>
</dbReference>
<comment type="cofactor">
    <cofactor evidence="2">
        <name>Mg(2+)</name>
        <dbReference type="ChEBI" id="CHEBI:18420"/>
    </cofactor>
</comment>
<keyword evidence="8 12" id="KW-0904">Protein phosphatase</keyword>
<evidence type="ECO:0000256" key="12">
    <source>
        <dbReference type="RuleBase" id="RU003465"/>
    </source>
</evidence>
<evidence type="ECO:0000256" key="2">
    <source>
        <dbReference type="ARBA" id="ARBA00001946"/>
    </source>
</evidence>
<dbReference type="InterPro" id="IPR000222">
    <property type="entry name" value="PP2C_BS"/>
</dbReference>
<dbReference type="GO" id="GO:0046872">
    <property type="term" value="F:metal ion binding"/>
    <property type="evidence" value="ECO:0007669"/>
    <property type="project" value="UniProtKB-KW"/>
</dbReference>
<comment type="catalytic activity">
    <reaction evidence="11">
        <text>O-phospho-L-threonyl-[protein] + H2O = L-threonyl-[protein] + phosphate</text>
        <dbReference type="Rhea" id="RHEA:47004"/>
        <dbReference type="Rhea" id="RHEA-COMP:11060"/>
        <dbReference type="Rhea" id="RHEA-COMP:11605"/>
        <dbReference type="ChEBI" id="CHEBI:15377"/>
        <dbReference type="ChEBI" id="CHEBI:30013"/>
        <dbReference type="ChEBI" id="CHEBI:43474"/>
        <dbReference type="ChEBI" id="CHEBI:61977"/>
        <dbReference type="EC" id="3.1.3.16"/>
    </reaction>
</comment>
<evidence type="ECO:0000256" key="11">
    <source>
        <dbReference type="ARBA" id="ARBA00048336"/>
    </source>
</evidence>
<dbReference type="SUPFAM" id="SSF81606">
    <property type="entry name" value="PP2C-like"/>
    <property type="match status" value="1"/>
</dbReference>
<evidence type="ECO:0000256" key="9">
    <source>
        <dbReference type="ARBA" id="ARBA00023211"/>
    </source>
</evidence>
<reference evidence="16" key="1">
    <citation type="journal article" date="2019" name="Nat. Commun.">
        <title>The genome of broomcorn millet.</title>
        <authorList>
            <person name="Zou C."/>
            <person name="Miki D."/>
            <person name="Li D."/>
            <person name="Tang Q."/>
            <person name="Xiao L."/>
            <person name="Rajput S."/>
            <person name="Deng P."/>
            <person name="Jia W."/>
            <person name="Huang R."/>
            <person name="Zhang M."/>
            <person name="Sun Y."/>
            <person name="Hu J."/>
            <person name="Fu X."/>
            <person name="Schnable P.S."/>
            <person name="Li F."/>
            <person name="Zhang H."/>
            <person name="Feng B."/>
            <person name="Zhu X."/>
            <person name="Liu R."/>
            <person name="Schnable J.C."/>
            <person name="Zhu J.-K."/>
            <person name="Zhang H."/>
        </authorList>
    </citation>
    <scope>NUCLEOTIDE SEQUENCE [LARGE SCALE GENOMIC DNA]</scope>
</reference>
<evidence type="ECO:0000256" key="8">
    <source>
        <dbReference type="ARBA" id="ARBA00022912"/>
    </source>
</evidence>
<dbReference type="PROSITE" id="PS01032">
    <property type="entry name" value="PPM_1"/>
    <property type="match status" value="1"/>
</dbReference>
<evidence type="ECO:0000313" key="15">
    <source>
        <dbReference type="EMBL" id="RLN08725.1"/>
    </source>
</evidence>
<dbReference type="InterPro" id="IPR036457">
    <property type="entry name" value="PPM-type-like_dom_sf"/>
</dbReference>
<keyword evidence="16" id="KW-1185">Reference proteome</keyword>
<comment type="similarity">
    <text evidence="3 12">Belongs to the PP2C family.</text>
</comment>
<dbReference type="InterPro" id="IPR015655">
    <property type="entry name" value="PP2C"/>
</dbReference>
<comment type="caution">
    <text evidence="15">The sequence shown here is derived from an EMBL/GenBank/DDBJ whole genome shotgun (WGS) entry which is preliminary data.</text>
</comment>
<keyword evidence="5" id="KW-0479">Metal-binding</keyword>